<sequence>MATSGTMLGALGFTWDRSAVSRDIPRFSVERAVWRFHRSLPEYVWDAAVLEGNPFTYPEVQTLLDGITVGGRKISDERQILNLAEAASELGRLVRTHDFRLSKEVSDRLQFLLARDEELESGHFRGEGRETLTPGVSLGQHGRYLPPATEHGGGNLRRIFSQGLEFLSTEIDDEFEQAVAYFLFGSLQQFYYDGDKRTARYMMNGHLMSQGMDAISVPAARRHEFSTGMVDFFLRKNGTSMFGFLTSCRLAADDGILPPSVLSR</sequence>
<evidence type="ECO:0000313" key="1">
    <source>
        <dbReference type="EMBL" id="AEH11436.1"/>
    </source>
</evidence>
<proteinExistence type="predicted"/>
<dbReference type="Proteomes" id="UP000001549">
    <property type="component" value="Chromosome"/>
</dbReference>
<name>F8AWZ2_9ACTN</name>
<organism evidence="1 2">
    <name type="scientific">Candidatus Protofrankia datiscae</name>
    <dbReference type="NCBI Taxonomy" id="2716812"/>
    <lineage>
        <taxon>Bacteria</taxon>
        <taxon>Bacillati</taxon>
        <taxon>Actinomycetota</taxon>
        <taxon>Actinomycetes</taxon>
        <taxon>Frankiales</taxon>
        <taxon>Frankiaceae</taxon>
        <taxon>Protofrankia</taxon>
    </lineage>
</organism>
<accession>F8AWZ2</accession>
<dbReference type="KEGG" id="fsy:FsymDg_4168"/>
<dbReference type="InterPro" id="IPR036597">
    <property type="entry name" value="Fido-like_dom_sf"/>
</dbReference>
<dbReference type="eggNOG" id="COG3177">
    <property type="taxonomic scope" value="Bacteria"/>
</dbReference>
<dbReference type="SUPFAM" id="SSF140931">
    <property type="entry name" value="Fic-like"/>
    <property type="match status" value="1"/>
</dbReference>
<dbReference type="AlphaFoldDB" id="F8AWZ2"/>
<gene>
    <name evidence="1" type="ordered locus">FsymDg_4168</name>
</gene>
<reference evidence="1 2" key="1">
    <citation type="submission" date="2011-05" db="EMBL/GenBank/DDBJ databases">
        <title>Complete sequence of chromosome of Frankia symbiont of Datisca glomerata.</title>
        <authorList>
            <consortium name="US DOE Joint Genome Institute"/>
            <person name="Lucas S."/>
            <person name="Han J."/>
            <person name="Lapidus A."/>
            <person name="Cheng J.-F."/>
            <person name="Goodwin L."/>
            <person name="Pitluck S."/>
            <person name="Peters L."/>
            <person name="Mikhailova N."/>
            <person name="Chertkov O."/>
            <person name="Teshima H."/>
            <person name="Han C."/>
            <person name="Tapia R."/>
            <person name="Land M."/>
            <person name="Hauser L."/>
            <person name="Kyrpides N."/>
            <person name="Ivanova N."/>
            <person name="Pagani I."/>
            <person name="Berry A."/>
            <person name="Pawlowski K."/>
            <person name="Persson T."/>
            <person name="Vanden Heuvel B."/>
            <person name="Benson D."/>
            <person name="Woyke T."/>
        </authorList>
    </citation>
    <scope>NUCLEOTIDE SEQUENCE [LARGE SCALE GENOMIC DNA]</scope>
    <source>
        <strain evidence="2">4085684</strain>
    </source>
</reference>
<evidence type="ECO:0000313" key="2">
    <source>
        <dbReference type="Proteomes" id="UP000001549"/>
    </source>
</evidence>
<dbReference type="HOGENOM" id="CLU_077430_0_0_11"/>
<protein>
    <submittedName>
        <fullName evidence="1">Filamentation induced by cAMP protein Fic</fullName>
    </submittedName>
</protein>
<dbReference type="EMBL" id="CP002801">
    <property type="protein sequence ID" value="AEH11436.1"/>
    <property type="molecule type" value="Genomic_DNA"/>
</dbReference>
<keyword evidence="2" id="KW-1185">Reference proteome</keyword>
<dbReference type="Gene3D" id="1.10.3290.10">
    <property type="entry name" value="Fido-like domain"/>
    <property type="match status" value="1"/>
</dbReference>
<dbReference type="STRING" id="656024.FsymDg_4168"/>
<dbReference type="RefSeq" id="WP_013875304.1">
    <property type="nucleotide sequence ID" value="NC_015656.1"/>
</dbReference>